<gene>
    <name evidence="9" type="ORF">B0X71_07030</name>
</gene>
<evidence type="ECO:0000256" key="6">
    <source>
        <dbReference type="ARBA" id="ARBA00023136"/>
    </source>
</evidence>
<comment type="similarity">
    <text evidence="2">Belongs to the UPF0702 family.</text>
</comment>
<dbReference type="EMBL" id="CP019640">
    <property type="protein sequence ID" value="AQQ55029.1"/>
    <property type="molecule type" value="Genomic_DNA"/>
</dbReference>
<evidence type="ECO:0000256" key="1">
    <source>
        <dbReference type="ARBA" id="ARBA00004651"/>
    </source>
</evidence>
<evidence type="ECO:0000259" key="8">
    <source>
        <dbReference type="Pfam" id="PF04239"/>
    </source>
</evidence>
<keyword evidence="4 7" id="KW-0812">Transmembrane</keyword>
<evidence type="ECO:0000256" key="5">
    <source>
        <dbReference type="ARBA" id="ARBA00022989"/>
    </source>
</evidence>
<sequence>MSILIYVFLIIILRVAGKRILSQYNMFDVIISVAYGSSIATALISKSISFTEGALVLLMLTLLQFSVALFERKSPKFYSIISAKPVYLYYDGEYCEDAMRKERVVKSDVRQSVRQNGKGSMEDIEAVILEGDGKISVISKSDAGSKDAMQDVKQPK</sequence>
<protein>
    <recommendedName>
        <fullName evidence="8">YetF C-terminal domain-containing protein</fullName>
    </recommendedName>
</protein>
<keyword evidence="5 7" id="KW-1133">Transmembrane helix</keyword>
<dbReference type="PANTHER" id="PTHR34582">
    <property type="entry name" value="UPF0702 TRANSMEMBRANE PROTEIN YCAP"/>
    <property type="match status" value="1"/>
</dbReference>
<organism evidence="9 10">
    <name type="scientific">Planococcus lenghuensis</name>
    <dbReference type="NCBI Taxonomy" id="2213202"/>
    <lineage>
        <taxon>Bacteria</taxon>
        <taxon>Bacillati</taxon>
        <taxon>Bacillota</taxon>
        <taxon>Bacilli</taxon>
        <taxon>Bacillales</taxon>
        <taxon>Caryophanaceae</taxon>
        <taxon>Planococcus</taxon>
    </lineage>
</organism>
<dbReference type="InterPro" id="IPR007353">
    <property type="entry name" value="DUF421"/>
</dbReference>
<keyword evidence="10" id="KW-1185">Reference proteome</keyword>
<evidence type="ECO:0000256" key="3">
    <source>
        <dbReference type="ARBA" id="ARBA00022475"/>
    </source>
</evidence>
<dbReference type="AlphaFoldDB" id="A0A1Q2L3M4"/>
<dbReference type="PANTHER" id="PTHR34582:SF6">
    <property type="entry name" value="UPF0702 TRANSMEMBRANE PROTEIN YCAP"/>
    <property type="match status" value="1"/>
</dbReference>
<evidence type="ECO:0000313" key="10">
    <source>
        <dbReference type="Proteomes" id="UP000188184"/>
    </source>
</evidence>
<dbReference type="Pfam" id="PF04239">
    <property type="entry name" value="DUF421"/>
    <property type="match status" value="1"/>
</dbReference>
<keyword evidence="6 7" id="KW-0472">Membrane</keyword>
<dbReference type="InterPro" id="IPR023090">
    <property type="entry name" value="UPF0702_alpha/beta_dom_sf"/>
</dbReference>
<dbReference type="Proteomes" id="UP000188184">
    <property type="component" value="Chromosome"/>
</dbReference>
<name>A0A1Q2L3M4_9BACL</name>
<proteinExistence type="inferred from homology"/>
<keyword evidence="3" id="KW-1003">Cell membrane</keyword>
<evidence type="ECO:0000256" key="2">
    <source>
        <dbReference type="ARBA" id="ARBA00006448"/>
    </source>
</evidence>
<dbReference type="KEGG" id="pmar:B0X71_07030"/>
<dbReference type="Gene3D" id="3.30.240.20">
    <property type="entry name" value="bsu07140 like domains"/>
    <property type="match status" value="1"/>
</dbReference>
<feature type="transmembrane region" description="Helical" evidence="7">
    <location>
        <begin position="53"/>
        <end position="70"/>
    </location>
</feature>
<feature type="domain" description="YetF C-terminal" evidence="8">
    <location>
        <begin position="73"/>
        <end position="145"/>
    </location>
</feature>
<accession>A0A1Q2L3M4</accession>
<dbReference type="GO" id="GO:0005886">
    <property type="term" value="C:plasma membrane"/>
    <property type="evidence" value="ECO:0007669"/>
    <property type="project" value="UniProtKB-SubCell"/>
</dbReference>
<evidence type="ECO:0000313" key="9">
    <source>
        <dbReference type="EMBL" id="AQQ55029.1"/>
    </source>
</evidence>
<evidence type="ECO:0000256" key="7">
    <source>
        <dbReference type="SAM" id="Phobius"/>
    </source>
</evidence>
<comment type="subcellular location">
    <subcellularLocation>
        <location evidence="1">Cell membrane</location>
        <topology evidence="1">Multi-pass membrane protein</topology>
    </subcellularLocation>
</comment>
<evidence type="ECO:0000256" key="4">
    <source>
        <dbReference type="ARBA" id="ARBA00022692"/>
    </source>
</evidence>
<reference evidence="9 10" key="1">
    <citation type="submission" date="2017-02" db="EMBL/GenBank/DDBJ databases">
        <title>The complete genomic sequence of a novel cold adapted crude oil-degrading bacterium Planococcus qaidamina Y42.</title>
        <authorList>
            <person name="Yang R."/>
        </authorList>
    </citation>
    <scope>NUCLEOTIDE SEQUENCE [LARGE SCALE GENOMIC DNA]</scope>
    <source>
        <strain evidence="9 10">Y42</strain>
    </source>
</reference>